<comment type="caution">
    <text evidence="1">The sequence shown here is derived from an EMBL/GenBank/DDBJ whole genome shotgun (WGS) entry which is preliminary data.</text>
</comment>
<reference evidence="1 2" key="1">
    <citation type="journal article" date="2018" name="Syst. Appl. Microbiol.">
        <title>Flavobacterium circumlabens sp. nov. and Flavobacterium cupreum sp. nov., two psychrotrophic species isolated from Antarctic environmental samples.</title>
        <authorList>
            <person name="Kralova S."/>
            <person name="Busse H.J."/>
            <person name="Svec P."/>
            <person name="Maslanova I."/>
            <person name="Stankova E."/>
            <person name="Bartak M."/>
            <person name="Sedlacek I."/>
        </authorList>
    </citation>
    <scope>NUCLEOTIDE SEQUENCE [LARGE SCALE GENOMIC DNA]</scope>
    <source>
        <strain evidence="1 2">CCM 8828</strain>
    </source>
</reference>
<accession>A0A4Y7UD04</accession>
<protein>
    <submittedName>
        <fullName evidence="1">Uncharacterized protein</fullName>
    </submittedName>
</protein>
<gene>
    <name evidence="1" type="ORF">D0809_13425</name>
</gene>
<sequence length="60" mass="7170">MIKSRSGIIRNGFLNLKQNIGLNRIFDSCRFTRIYLRNSKRKPAINLRKKNFVFLVEEKL</sequence>
<proteinExistence type="predicted"/>
<dbReference type="AlphaFoldDB" id="A0A4Y7UD04"/>
<evidence type="ECO:0000313" key="1">
    <source>
        <dbReference type="EMBL" id="TEB43888.1"/>
    </source>
</evidence>
<evidence type="ECO:0000313" key="2">
    <source>
        <dbReference type="Proteomes" id="UP000298340"/>
    </source>
</evidence>
<dbReference type="Proteomes" id="UP000298340">
    <property type="component" value="Unassembled WGS sequence"/>
</dbReference>
<organism evidence="1 2">
    <name type="scientific">Flavobacterium circumlabens</name>
    <dbReference type="NCBI Taxonomy" id="2133765"/>
    <lineage>
        <taxon>Bacteria</taxon>
        <taxon>Pseudomonadati</taxon>
        <taxon>Bacteroidota</taxon>
        <taxon>Flavobacteriia</taxon>
        <taxon>Flavobacteriales</taxon>
        <taxon>Flavobacteriaceae</taxon>
        <taxon>Flavobacterium</taxon>
    </lineage>
</organism>
<dbReference type="EMBL" id="QWDN01000004">
    <property type="protein sequence ID" value="TEB43888.1"/>
    <property type="molecule type" value="Genomic_DNA"/>
</dbReference>
<name>A0A4Y7UD04_9FLAO</name>